<proteinExistence type="predicted"/>
<dbReference type="AlphaFoldDB" id="A0A7W3W444"/>
<evidence type="ECO:0000313" key="2">
    <source>
        <dbReference type="EMBL" id="MBB1158418.1"/>
    </source>
</evidence>
<keyword evidence="1" id="KW-0175">Coiled coil</keyword>
<evidence type="ECO:0000256" key="1">
    <source>
        <dbReference type="SAM" id="Coils"/>
    </source>
</evidence>
<name>A0A7W3W444_9PSEU</name>
<evidence type="ECO:0000313" key="3">
    <source>
        <dbReference type="Proteomes" id="UP000526734"/>
    </source>
</evidence>
<reference evidence="2 3" key="1">
    <citation type="submission" date="2020-08" db="EMBL/GenBank/DDBJ databases">
        <title>Amycolatopsis sp. nov. DR6-1 isolated from Dendrobium heterocarpum.</title>
        <authorList>
            <person name="Tedsree N."/>
            <person name="Kuncharoen N."/>
            <person name="Likhitwitayawuid K."/>
            <person name="Tanasupawat S."/>
        </authorList>
    </citation>
    <scope>NUCLEOTIDE SEQUENCE [LARGE SCALE GENOMIC DNA]</scope>
    <source>
        <strain evidence="2 3">DR6-1</strain>
    </source>
</reference>
<protein>
    <submittedName>
        <fullName evidence="2">Uncharacterized protein</fullName>
    </submittedName>
</protein>
<feature type="coiled-coil region" evidence="1">
    <location>
        <begin position="45"/>
        <end position="106"/>
    </location>
</feature>
<dbReference type="RefSeq" id="WP_182895174.1">
    <property type="nucleotide sequence ID" value="NZ_JACGZW010000013.1"/>
</dbReference>
<keyword evidence="3" id="KW-1185">Reference proteome</keyword>
<dbReference type="EMBL" id="JACGZW010000013">
    <property type="protein sequence ID" value="MBB1158418.1"/>
    <property type="molecule type" value="Genomic_DNA"/>
</dbReference>
<comment type="caution">
    <text evidence="2">The sequence shown here is derived from an EMBL/GenBank/DDBJ whole genome shotgun (WGS) entry which is preliminary data.</text>
</comment>
<accession>A0A7W3W444</accession>
<sequence>MAETEEKKPAEGNFIKNYINDILDSTKTLVERDKNTIFLYLASIVRSTEGVIDRVLREVEHAENDIWGSIKAPVSSGDNTSHLNELTELKASLDDLNAKIDKLSSAKMYTDREAS</sequence>
<organism evidence="2 3">
    <name type="scientific">Amycolatopsis dendrobii</name>
    <dbReference type="NCBI Taxonomy" id="2760662"/>
    <lineage>
        <taxon>Bacteria</taxon>
        <taxon>Bacillati</taxon>
        <taxon>Actinomycetota</taxon>
        <taxon>Actinomycetes</taxon>
        <taxon>Pseudonocardiales</taxon>
        <taxon>Pseudonocardiaceae</taxon>
        <taxon>Amycolatopsis</taxon>
    </lineage>
</organism>
<dbReference type="Proteomes" id="UP000526734">
    <property type="component" value="Unassembled WGS sequence"/>
</dbReference>
<gene>
    <name evidence="2" type="ORF">H4281_35170</name>
</gene>